<feature type="region of interest" description="Disordered" evidence="1">
    <location>
        <begin position="20"/>
        <end position="56"/>
    </location>
</feature>
<sequence length="82" mass="9750">MRKLIATTLLTLSLNAIAYDRDNDKGGNKYNPHSYGAPQLYYSPEARQEREEQELLRESNRIAEERLKIERERLQELRDNEK</sequence>
<gene>
    <name evidence="3" type="ORF">B0F87_10566</name>
</gene>
<dbReference type="RefSeq" id="WP_104428843.1">
    <property type="nucleotide sequence ID" value="NZ_PTIZ01000005.1"/>
</dbReference>
<dbReference type="Proteomes" id="UP000240010">
    <property type="component" value="Unassembled WGS sequence"/>
</dbReference>
<accession>A0A2S6HDT2</accession>
<protein>
    <submittedName>
        <fullName evidence="3">Uncharacterized protein</fullName>
    </submittedName>
</protein>
<reference evidence="3 4" key="1">
    <citation type="submission" date="2018-02" db="EMBL/GenBank/DDBJ databases">
        <title>Subsurface microbial communities from deep shales in Ohio and West Virginia, USA.</title>
        <authorList>
            <person name="Wrighton K."/>
        </authorList>
    </citation>
    <scope>NUCLEOTIDE SEQUENCE [LARGE SCALE GENOMIC DNA]</scope>
    <source>
        <strain evidence="3 4">OWC-DMM</strain>
    </source>
</reference>
<dbReference type="EMBL" id="PTIZ01000005">
    <property type="protein sequence ID" value="PPK75600.1"/>
    <property type="molecule type" value="Genomic_DNA"/>
</dbReference>
<dbReference type="AlphaFoldDB" id="A0A2S6HDT2"/>
<evidence type="ECO:0000313" key="4">
    <source>
        <dbReference type="Proteomes" id="UP000240010"/>
    </source>
</evidence>
<evidence type="ECO:0000256" key="2">
    <source>
        <dbReference type="SAM" id="SignalP"/>
    </source>
</evidence>
<feature type="signal peptide" evidence="2">
    <location>
        <begin position="1"/>
        <end position="18"/>
    </location>
</feature>
<proteinExistence type="predicted"/>
<keyword evidence="2" id="KW-0732">Signal</keyword>
<evidence type="ECO:0000256" key="1">
    <source>
        <dbReference type="SAM" id="MobiDB-lite"/>
    </source>
</evidence>
<organism evidence="3 4">
    <name type="scientific">Methylobacter tundripaludum</name>
    <dbReference type="NCBI Taxonomy" id="173365"/>
    <lineage>
        <taxon>Bacteria</taxon>
        <taxon>Pseudomonadati</taxon>
        <taxon>Pseudomonadota</taxon>
        <taxon>Gammaproteobacteria</taxon>
        <taxon>Methylococcales</taxon>
        <taxon>Methylococcaceae</taxon>
        <taxon>Methylobacter</taxon>
    </lineage>
</organism>
<feature type="compositionally biased region" description="Basic and acidic residues" evidence="1">
    <location>
        <begin position="46"/>
        <end position="56"/>
    </location>
</feature>
<feature type="chain" id="PRO_5015716749" evidence="2">
    <location>
        <begin position="19"/>
        <end position="82"/>
    </location>
</feature>
<comment type="caution">
    <text evidence="3">The sequence shown here is derived from an EMBL/GenBank/DDBJ whole genome shotgun (WGS) entry which is preliminary data.</text>
</comment>
<name>A0A2S6HDT2_9GAMM</name>
<evidence type="ECO:0000313" key="3">
    <source>
        <dbReference type="EMBL" id="PPK75600.1"/>
    </source>
</evidence>